<evidence type="ECO:0000256" key="1">
    <source>
        <dbReference type="SAM" id="MobiDB-lite"/>
    </source>
</evidence>
<dbReference type="InterPro" id="IPR051553">
    <property type="entry name" value="Ran_GTPase-activating"/>
</dbReference>
<dbReference type="SUPFAM" id="SSF50985">
    <property type="entry name" value="RCC1/BLIP-II"/>
    <property type="match status" value="1"/>
</dbReference>
<dbReference type="PANTHER" id="PTHR45982">
    <property type="entry name" value="REGULATOR OF CHROMOSOME CONDENSATION"/>
    <property type="match status" value="1"/>
</dbReference>
<accession>A0AAV7Y752</accession>
<sequence length="646" mass="75492">MNEQKPQIYMAGCKTDLEKFILRKDDKLPNWSRSSKLKDIKTIRKIVMSDEIIAEPHMLIWKGTNQLELFHYTNTLNKKSFSIPNEQIKDVKCGQKTYLILTVSGKVYSLANKNSRPSVFVIPFLDLEKSTFDEIRLVTFFEKENLFVESIAATGLSNYYLCNDGKLYGSGYCDKGQLGIGNTVNQKIPIFICKNVVKVFTGIASSNCFYITTNKELFACGKNDYFQLGITKVDKVLTPEKIDIQKYLNITDTSQILKIKPLHSRTYIITKDYKLYYAGKNPPNVTVSPVKFFQEMTFFSDKKVIKIKGGYNNTFALTDENELYGWGVERICQPTNQYQNEGNEVWKTPKKINLPDYFLNLQNNYLSTSLKIACGYYSTILYLNNNHQAIYLDFKNLFESKKYCDYNIIVKFNKNNNNNNQENEEKNIIPVHKLLIELRTGLKINKFQNILNENIFSQEEINIFLKWVYFDDIINSKLFNNFFYSFNSTYRPPDGSFEKDLLKLYNDEDSKDFFLLVKEEEEEEEGGEEEGGEYNNNSDEDDENFEEIPVHKLILLTRCGLFRDLFGNLNEKEKKINKIQDYSGKSIESLEIFIKYLYTNRIELTADDDPELIIEELEDAIEYYQLNEKSNFNNELYNLKSKYNLN</sequence>
<dbReference type="Pfam" id="PF00651">
    <property type="entry name" value="BTB"/>
    <property type="match status" value="1"/>
</dbReference>
<dbReference type="Gene3D" id="2.130.10.30">
    <property type="entry name" value="Regulator of chromosome condensation 1/beta-lactamase-inhibitor protein II"/>
    <property type="match status" value="1"/>
</dbReference>
<dbReference type="SUPFAM" id="SSF54695">
    <property type="entry name" value="POZ domain"/>
    <property type="match status" value="1"/>
</dbReference>
<comment type="caution">
    <text evidence="3">The sequence shown here is derived from an EMBL/GenBank/DDBJ whole genome shotgun (WGS) entry which is preliminary data.</text>
</comment>
<dbReference type="InterPro" id="IPR000210">
    <property type="entry name" value="BTB/POZ_dom"/>
</dbReference>
<organism evidence="3 4">
    <name type="scientific">Anaeramoeba flamelloides</name>
    <dbReference type="NCBI Taxonomy" id="1746091"/>
    <lineage>
        <taxon>Eukaryota</taxon>
        <taxon>Metamonada</taxon>
        <taxon>Anaeramoebidae</taxon>
        <taxon>Anaeramoeba</taxon>
    </lineage>
</organism>
<dbReference type="PROSITE" id="PS50097">
    <property type="entry name" value="BTB"/>
    <property type="match status" value="1"/>
</dbReference>
<dbReference type="AlphaFoldDB" id="A0AAV7Y752"/>
<reference evidence="3" key="1">
    <citation type="submission" date="2022-08" db="EMBL/GenBank/DDBJ databases">
        <title>Novel sulphate-reducing endosymbionts in the free-living metamonad Anaeramoeba.</title>
        <authorList>
            <person name="Jerlstrom-Hultqvist J."/>
            <person name="Cepicka I."/>
            <person name="Gallot-Lavallee L."/>
            <person name="Salas-Leiva D."/>
            <person name="Curtis B.A."/>
            <person name="Zahonova K."/>
            <person name="Pipaliya S."/>
            <person name="Dacks J."/>
            <person name="Roger A.J."/>
        </authorList>
    </citation>
    <scope>NUCLEOTIDE SEQUENCE</scope>
    <source>
        <strain evidence="3">Busselton2</strain>
    </source>
</reference>
<name>A0AAV7Y752_9EUKA</name>
<dbReference type="InterPro" id="IPR000408">
    <property type="entry name" value="Reg_chr_condens"/>
</dbReference>
<proteinExistence type="predicted"/>
<feature type="region of interest" description="Disordered" evidence="1">
    <location>
        <begin position="519"/>
        <end position="542"/>
    </location>
</feature>
<dbReference type="InterPro" id="IPR011333">
    <property type="entry name" value="SKP1/BTB/POZ_sf"/>
</dbReference>
<evidence type="ECO:0000259" key="2">
    <source>
        <dbReference type="PROSITE" id="PS50097"/>
    </source>
</evidence>
<feature type="domain" description="BTB" evidence="2">
    <location>
        <begin position="546"/>
        <end position="606"/>
    </location>
</feature>
<dbReference type="EMBL" id="JANTQA010000070">
    <property type="protein sequence ID" value="KAJ3425653.1"/>
    <property type="molecule type" value="Genomic_DNA"/>
</dbReference>
<dbReference type="CDD" id="cd18186">
    <property type="entry name" value="BTB_POZ_ZBTB_KLHL-like"/>
    <property type="match status" value="1"/>
</dbReference>
<dbReference type="Pfam" id="PF00415">
    <property type="entry name" value="RCC1"/>
    <property type="match status" value="1"/>
</dbReference>
<dbReference type="PANTHER" id="PTHR45982:SF1">
    <property type="entry name" value="REGULATOR OF CHROMOSOME CONDENSATION"/>
    <property type="match status" value="1"/>
</dbReference>
<dbReference type="Gene3D" id="3.30.710.10">
    <property type="entry name" value="Potassium Channel Kv1.1, Chain A"/>
    <property type="match status" value="1"/>
</dbReference>
<evidence type="ECO:0000313" key="3">
    <source>
        <dbReference type="EMBL" id="KAJ3425653.1"/>
    </source>
</evidence>
<protein>
    <recommendedName>
        <fullName evidence="2">BTB domain-containing protein</fullName>
    </recommendedName>
</protein>
<evidence type="ECO:0000313" key="4">
    <source>
        <dbReference type="Proteomes" id="UP001146793"/>
    </source>
</evidence>
<dbReference type="InterPro" id="IPR009091">
    <property type="entry name" value="RCC1/BLIP-II"/>
</dbReference>
<dbReference type="Proteomes" id="UP001146793">
    <property type="component" value="Unassembled WGS sequence"/>
</dbReference>
<gene>
    <name evidence="3" type="ORF">M0812_28098</name>
</gene>